<gene>
    <name evidence="2" type="ORF">J2X11_002201</name>
</gene>
<dbReference type="InterPro" id="IPR008407">
    <property type="entry name" value="Brnchd-chn_aa_trnsp_AzlD"/>
</dbReference>
<keyword evidence="3" id="KW-1185">Reference proteome</keyword>
<comment type="caution">
    <text evidence="2">The sequence shown here is derived from an EMBL/GenBank/DDBJ whole genome shotgun (WGS) entry which is preliminary data.</text>
</comment>
<accession>A0ABU1UQB8</accession>
<dbReference type="RefSeq" id="WP_309970853.1">
    <property type="nucleotide sequence ID" value="NZ_JAVDWH010000001.1"/>
</dbReference>
<keyword evidence="1" id="KW-0472">Membrane</keyword>
<feature type="transmembrane region" description="Helical" evidence="1">
    <location>
        <begin position="41"/>
        <end position="57"/>
    </location>
</feature>
<name>A0ABU1UQB8_9ACTN</name>
<evidence type="ECO:0000313" key="3">
    <source>
        <dbReference type="Proteomes" id="UP001257739"/>
    </source>
</evidence>
<organism evidence="2 3">
    <name type="scientific">Aeromicrobium panaciterrae</name>
    <dbReference type="NCBI Taxonomy" id="363861"/>
    <lineage>
        <taxon>Bacteria</taxon>
        <taxon>Bacillati</taxon>
        <taxon>Actinomycetota</taxon>
        <taxon>Actinomycetes</taxon>
        <taxon>Propionibacteriales</taxon>
        <taxon>Nocardioidaceae</taxon>
        <taxon>Aeromicrobium</taxon>
    </lineage>
</organism>
<feature type="transmembrane region" description="Helical" evidence="1">
    <location>
        <begin position="69"/>
        <end position="98"/>
    </location>
</feature>
<evidence type="ECO:0000256" key="1">
    <source>
        <dbReference type="SAM" id="Phobius"/>
    </source>
</evidence>
<reference evidence="2 3" key="1">
    <citation type="submission" date="2023-07" db="EMBL/GenBank/DDBJ databases">
        <title>Sorghum-associated microbial communities from plants grown in Nebraska, USA.</title>
        <authorList>
            <person name="Schachtman D."/>
        </authorList>
    </citation>
    <scope>NUCLEOTIDE SEQUENCE [LARGE SCALE GENOMIC DNA]</scope>
    <source>
        <strain evidence="2 3">BE248</strain>
    </source>
</reference>
<proteinExistence type="predicted"/>
<keyword evidence="1" id="KW-1133">Transmembrane helix</keyword>
<protein>
    <submittedName>
        <fullName evidence="2">Membrane protein</fullName>
    </submittedName>
</protein>
<dbReference type="EMBL" id="JAVDWH010000001">
    <property type="protein sequence ID" value="MDR7087362.1"/>
    <property type="molecule type" value="Genomic_DNA"/>
</dbReference>
<evidence type="ECO:0000313" key="2">
    <source>
        <dbReference type="EMBL" id="MDR7087362.1"/>
    </source>
</evidence>
<dbReference type="Proteomes" id="UP001257739">
    <property type="component" value="Unassembled WGS sequence"/>
</dbReference>
<dbReference type="Pfam" id="PF05437">
    <property type="entry name" value="AzlD"/>
    <property type="match status" value="1"/>
</dbReference>
<sequence>MTPLWGGIAVMIAGCFALKYAGLSVPERVLQHRLTVRATDLIPAGLLGALIAVQVFARDGEIEVDARLLALGVAAVLLTLRVPFLPMVFAAALVAALVRQF</sequence>
<keyword evidence="1" id="KW-0812">Transmembrane</keyword>